<organism evidence="7 8">
    <name type="scientific">Rousettus aegyptiacus</name>
    <name type="common">Egyptian fruit bat</name>
    <name type="synonym">Pteropus aegyptiacus</name>
    <dbReference type="NCBI Taxonomy" id="9407"/>
    <lineage>
        <taxon>Eukaryota</taxon>
        <taxon>Metazoa</taxon>
        <taxon>Chordata</taxon>
        <taxon>Craniata</taxon>
        <taxon>Vertebrata</taxon>
        <taxon>Euteleostomi</taxon>
        <taxon>Mammalia</taxon>
        <taxon>Eutheria</taxon>
        <taxon>Laurasiatheria</taxon>
        <taxon>Chiroptera</taxon>
        <taxon>Yinpterochiroptera</taxon>
        <taxon>Pteropodoidea</taxon>
        <taxon>Pteropodidae</taxon>
        <taxon>Rousettinae</taxon>
        <taxon>Rousettus</taxon>
    </lineage>
</organism>
<comment type="caution">
    <text evidence="7">The sequence shown here is derived from an EMBL/GenBank/DDBJ whole genome shotgun (WGS) entry which is preliminary data.</text>
</comment>
<dbReference type="InterPro" id="IPR041179">
    <property type="entry name" value="C10orf90_N"/>
</dbReference>
<evidence type="ECO:0000259" key="6">
    <source>
        <dbReference type="Pfam" id="PF17730"/>
    </source>
</evidence>
<dbReference type="Proteomes" id="UP000593571">
    <property type="component" value="Unassembled WGS sequence"/>
</dbReference>
<dbReference type="InterPro" id="IPR029299">
    <property type="entry name" value="ALMS_motif"/>
</dbReference>
<feature type="domain" description="Centrosomal protein C10orf90 N-terminal" evidence="6">
    <location>
        <begin position="95"/>
        <end position="585"/>
    </location>
</feature>
<reference evidence="7 8" key="1">
    <citation type="journal article" date="2020" name="Nature">
        <title>Six reference-quality genomes reveal evolution of bat adaptations.</title>
        <authorList>
            <person name="Jebb D."/>
            <person name="Huang Z."/>
            <person name="Pippel M."/>
            <person name="Hughes G.M."/>
            <person name="Lavrichenko K."/>
            <person name="Devanna P."/>
            <person name="Winkler S."/>
            <person name="Jermiin L.S."/>
            <person name="Skirmuntt E.C."/>
            <person name="Katzourakis A."/>
            <person name="Burkitt-Gray L."/>
            <person name="Ray D.A."/>
            <person name="Sullivan K.A.M."/>
            <person name="Roscito J.G."/>
            <person name="Kirilenko B.M."/>
            <person name="Davalos L.M."/>
            <person name="Corthals A.P."/>
            <person name="Power M.L."/>
            <person name="Jones G."/>
            <person name="Ransome R.D."/>
            <person name="Dechmann D.K.N."/>
            <person name="Locatelli A.G."/>
            <person name="Puechmaille S.J."/>
            <person name="Fedrigo O."/>
            <person name="Jarvis E.D."/>
            <person name="Hiller M."/>
            <person name="Vernes S.C."/>
            <person name="Myers E.W."/>
            <person name="Teeling E.C."/>
        </authorList>
    </citation>
    <scope>NUCLEOTIDE SEQUENCE [LARGE SCALE GENOMIC DNA]</scope>
    <source>
        <strain evidence="7">MRouAeg1</strain>
        <tissue evidence="7">Muscle</tissue>
    </source>
</reference>
<proteinExistence type="predicted"/>
<feature type="region of interest" description="Disordered" evidence="4">
    <location>
        <begin position="398"/>
        <end position="428"/>
    </location>
</feature>
<feature type="region of interest" description="Disordered" evidence="4">
    <location>
        <begin position="452"/>
        <end position="504"/>
    </location>
</feature>
<dbReference type="PANTHER" id="PTHR21553:SF24">
    <property type="entry name" value="(E2-INDEPENDENT) E3 UBIQUITIN-CONJUGATING ENZYME FATS"/>
    <property type="match status" value="1"/>
</dbReference>
<evidence type="ECO:0000256" key="3">
    <source>
        <dbReference type="ARBA" id="ARBA00023212"/>
    </source>
</evidence>
<feature type="region of interest" description="Disordered" evidence="4">
    <location>
        <begin position="550"/>
        <end position="590"/>
    </location>
</feature>
<gene>
    <name evidence="7" type="ORF">HJG63_001648</name>
</gene>
<feature type="compositionally biased region" description="Gly residues" evidence="4">
    <location>
        <begin position="335"/>
        <end position="350"/>
    </location>
</feature>
<dbReference type="GO" id="GO:0005814">
    <property type="term" value="C:centriole"/>
    <property type="evidence" value="ECO:0007669"/>
    <property type="project" value="TreeGrafter"/>
</dbReference>
<evidence type="ECO:0000256" key="2">
    <source>
        <dbReference type="ARBA" id="ARBA00022490"/>
    </source>
</evidence>
<dbReference type="Pfam" id="PF17730">
    <property type="entry name" value="Centro_C10orf90"/>
    <property type="match status" value="1"/>
</dbReference>
<feature type="domain" description="ALMS motif" evidence="5">
    <location>
        <begin position="591"/>
        <end position="719"/>
    </location>
</feature>
<feature type="compositionally biased region" description="Pro residues" evidence="4">
    <location>
        <begin position="559"/>
        <end position="568"/>
    </location>
</feature>
<evidence type="ECO:0000313" key="8">
    <source>
        <dbReference type="Proteomes" id="UP000593571"/>
    </source>
</evidence>
<keyword evidence="8" id="KW-1185">Reference proteome</keyword>
<dbReference type="GO" id="GO:0008017">
    <property type="term" value="F:microtubule binding"/>
    <property type="evidence" value="ECO:0007669"/>
    <property type="project" value="TreeGrafter"/>
</dbReference>
<dbReference type="PANTHER" id="PTHR21553">
    <property type="entry name" value="ALMS1-RELATED"/>
    <property type="match status" value="1"/>
</dbReference>
<comment type="subcellular location">
    <subcellularLocation>
        <location evidence="1">Cytoplasm</location>
        <location evidence="1">Cytoskeleton</location>
        <location evidence="1">Microtubule organizing center</location>
        <location evidence="1">Centrosome</location>
    </subcellularLocation>
</comment>
<dbReference type="Pfam" id="PF15309">
    <property type="entry name" value="ALMS_motif"/>
    <property type="match status" value="1"/>
</dbReference>
<dbReference type="GO" id="GO:0046599">
    <property type="term" value="P:regulation of centriole replication"/>
    <property type="evidence" value="ECO:0007669"/>
    <property type="project" value="TreeGrafter"/>
</dbReference>
<accession>A0A7J8G548</accession>
<keyword evidence="3" id="KW-0206">Cytoskeleton</keyword>
<dbReference type="GO" id="GO:0005829">
    <property type="term" value="C:cytosol"/>
    <property type="evidence" value="ECO:0007669"/>
    <property type="project" value="TreeGrafter"/>
</dbReference>
<evidence type="ECO:0000256" key="4">
    <source>
        <dbReference type="SAM" id="MobiDB-lite"/>
    </source>
</evidence>
<dbReference type="AlphaFoldDB" id="A0A7J8G548"/>
<keyword evidence="2" id="KW-0963">Cytoplasm</keyword>
<protein>
    <submittedName>
        <fullName evidence="7">Fragile-site associated tumor suppressor</fullName>
    </submittedName>
</protein>
<feature type="region of interest" description="Disordered" evidence="4">
    <location>
        <begin position="329"/>
        <end position="371"/>
    </location>
</feature>
<evidence type="ECO:0000256" key="1">
    <source>
        <dbReference type="ARBA" id="ARBA00004300"/>
    </source>
</evidence>
<evidence type="ECO:0000259" key="5">
    <source>
        <dbReference type="Pfam" id="PF15309"/>
    </source>
</evidence>
<dbReference type="GO" id="GO:0005813">
    <property type="term" value="C:centrosome"/>
    <property type="evidence" value="ECO:0007669"/>
    <property type="project" value="UniProtKB-SubCell"/>
</dbReference>
<feature type="region of interest" description="Disordered" evidence="4">
    <location>
        <begin position="1"/>
        <end position="22"/>
    </location>
</feature>
<name>A0A7J8G548_ROUAE</name>
<sequence length="721" mass="77798">MRRPGVPAEPRRDGCAAHHAGAAAHPPAFQIRTFSTELKNHVMVMDFVKSDWFPSQRRAKVCVVHRYQGLKTAEQRASRYEESLAPQNTKMISSIVISQLIDERKSEAHAAALPHACPTRPTLAHPGGVSVNRAFALLPGRLEIQAPAAMQGPETELPPKEEPCSGPPKGFASITITARRLGPPARTLVWGAAGASLYTKCQAQDTLLEAPSALATGADPCRHTGPLTCTELSRNSSVMRLALPEAHARLREGECWVTQADGGGNGFAPGTTRPGKGPLLFSSCVHLRVSQQCPNSIYYLDRSLSVPIERPPLAGPSVHRSVLSLHLSCSSHGRPAGGAGGPAAGGGPGRGDPRQELPGASRSLLGPRRKPAVRASFLKRHPSLAQVHLGTSTCPWGGSPLLENPESADVGTRQAAARSGKEGRSGLHASQLSIHIPGWSYVAVETKVFSRSGERRREARVTVSAPPVGREPRGDPLAAGLSSPSGDLPGPAAPQRRSLLEPGAPSPGFLCPFRDAHACPREHGGVPAEGASPRGDHTCCDLVVKIKECEQSEDSAMPEPEPVLPEPAPEGLETPAPPEACSEGQQAPASSLTLQEALEVRNPRFISRSQERLKKLEHMAQQRRAQRKETAGQTQAPLPVRAGKRQFTVPHPLSDNLFKPKERYISEKEMHMRSRRIYNNLPEVKKKKEEQKKRVILQSNRLRAEVFKKQLLDQLLQRNAV</sequence>
<dbReference type="EMBL" id="JACASE010000006">
    <property type="protein sequence ID" value="KAF6454951.1"/>
    <property type="molecule type" value="Genomic_DNA"/>
</dbReference>
<evidence type="ECO:0000313" key="7">
    <source>
        <dbReference type="EMBL" id="KAF6454951.1"/>
    </source>
</evidence>